<dbReference type="HAMAP" id="MF_02071">
    <property type="entry name" value="RlpA"/>
    <property type="match status" value="1"/>
</dbReference>
<protein>
    <recommendedName>
        <fullName evidence="3">Endolytic peptidoglycan transglycosylase RlpA</fullName>
        <ecNumber evidence="3">4.2.2.-</ecNumber>
    </recommendedName>
</protein>
<comment type="caution">
    <text evidence="6">The sequence shown here is derived from an EMBL/GenBank/DDBJ whole genome shotgun (WGS) entry which is preliminary data.</text>
</comment>
<accession>A0A3N5CTH3</accession>
<keyword evidence="2 3" id="KW-0961">Cell wall biogenesis/degradation</keyword>
<evidence type="ECO:0000259" key="5">
    <source>
        <dbReference type="Pfam" id="PF03330"/>
    </source>
</evidence>
<dbReference type="GO" id="GO:0000270">
    <property type="term" value="P:peptidoglycan metabolic process"/>
    <property type="evidence" value="ECO:0007669"/>
    <property type="project" value="UniProtKB-UniRule"/>
</dbReference>
<sequence precursor="true">MDGNTTIGAARRSLAAFAVVAALAATGAGHAESATKAQVEFVSTADADGAPTRHGAIFVPSEQAQFEEAFSAFDTPADVDLPDHAVDLDTIEPAEPATRDLGTGVASYYGARFAGRPTASGERFDPSDLTAAHRTLPFGSRVRVTNPRNGNSVIVRINDRGPFHGGRVIDLSRSAAEQVGIVRAGSGSVKLELITS</sequence>
<gene>
    <name evidence="3" type="primary">rlpA</name>
    <name evidence="6" type="ORF">EG799_02860</name>
</gene>
<evidence type="ECO:0000256" key="1">
    <source>
        <dbReference type="ARBA" id="ARBA00023239"/>
    </source>
</evidence>
<dbReference type="AlphaFoldDB" id="A0A3N5CTH3"/>
<dbReference type="GO" id="GO:0071555">
    <property type="term" value="P:cell wall organization"/>
    <property type="evidence" value="ECO:0007669"/>
    <property type="project" value="UniProtKB-KW"/>
</dbReference>
<evidence type="ECO:0000313" key="7">
    <source>
        <dbReference type="Proteomes" id="UP000275232"/>
    </source>
</evidence>
<dbReference type="SUPFAM" id="SSF50685">
    <property type="entry name" value="Barwin-like endoglucanases"/>
    <property type="match status" value="1"/>
</dbReference>
<keyword evidence="1 3" id="KW-0456">Lyase</keyword>
<dbReference type="RefSeq" id="WP_123878389.1">
    <property type="nucleotide sequence ID" value="NZ_RPFZ01000001.1"/>
</dbReference>
<dbReference type="InterPro" id="IPR009009">
    <property type="entry name" value="RlpA-like_DPBB"/>
</dbReference>
<dbReference type="Gene3D" id="2.40.40.10">
    <property type="entry name" value="RlpA-like domain"/>
    <property type="match status" value="1"/>
</dbReference>
<dbReference type="GO" id="GO:0008932">
    <property type="term" value="F:lytic endotransglycosylase activity"/>
    <property type="evidence" value="ECO:0007669"/>
    <property type="project" value="UniProtKB-UniRule"/>
</dbReference>
<dbReference type="EMBL" id="RPFZ01000001">
    <property type="protein sequence ID" value="RPF70680.1"/>
    <property type="molecule type" value="Genomic_DNA"/>
</dbReference>
<reference evidence="6 7" key="1">
    <citation type="submission" date="2018-11" db="EMBL/GenBank/DDBJ databases">
        <title>Erythrobacter spongiae sp. nov., isolated from a marine sponge.</title>
        <authorList>
            <person name="Zhuang L."/>
            <person name="Luo L."/>
        </authorList>
    </citation>
    <scope>NUCLEOTIDE SEQUENCE [LARGE SCALE GENOMIC DNA]</scope>
    <source>
        <strain evidence="6 7">HN-E23</strain>
    </source>
</reference>
<evidence type="ECO:0000256" key="2">
    <source>
        <dbReference type="ARBA" id="ARBA00023316"/>
    </source>
</evidence>
<dbReference type="Proteomes" id="UP000275232">
    <property type="component" value="Unassembled WGS sequence"/>
</dbReference>
<dbReference type="PANTHER" id="PTHR34183">
    <property type="entry name" value="ENDOLYTIC PEPTIDOGLYCAN TRANSGLYCOSYLASE RLPA"/>
    <property type="match status" value="1"/>
</dbReference>
<dbReference type="InterPro" id="IPR012997">
    <property type="entry name" value="RplA"/>
</dbReference>
<evidence type="ECO:0000256" key="4">
    <source>
        <dbReference type="RuleBase" id="RU003495"/>
    </source>
</evidence>
<keyword evidence="3" id="KW-0732">Signal</keyword>
<comment type="function">
    <text evidence="3">Lytic transglycosylase with a strong preference for naked glycan strands that lack stem peptides.</text>
</comment>
<comment type="similarity">
    <text evidence="3 4">Belongs to the RlpA family.</text>
</comment>
<proteinExistence type="inferred from homology"/>
<keyword evidence="7" id="KW-1185">Reference proteome</keyword>
<name>A0A3N5CTH3_9SPHN</name>
<dbReference type="InterPro" id="IPR036908">
    <property type="entry name" value="RlpA-like_sf"/>
</dbReference>
<evidence type="ECO:0000256" key="3">
    <source>
        <dbReference type="HAMAP-Rule" id="MF_02071"/>
    </source>
</evidence>
<dbReference type="NCBIfam" id="TIGR00413">
    <property type="entry name" value="rlpA"/>
    <property type="match status" value="1"/>
</dbReference>
<evidence type="ECO:0000313" key="6">
    <source>
        <dbReference type="EMBL" id="RPF70680.1"/>
    </source>
</evidence>
<dbReference type="InterPro" id="IPR034718">
    <property type="entry name" value="RlpA"/>
</dbReference>
<feature type="signal peptide" evidence="3">
    <location>
        <begin position="1"/>
        <end position="24"/>
    </location>
</feature>
<organism evidence="6 7">
    <name type="scientific">Aurantiacibacter spongiae</name>
    <dbReference type="NCBI Taxonomy" id="2488860"/>
    <lineage>
        <taxon>Bacteria</taxon>
        <taxon>Pseudomonadati</taxon>
        <taxon>Pseudomonadota</taxon>
        <taxon>Alphaproteobacteria</taxon>
        <taxon>Sphingomonadales</taxon>
        <taxon>Erythrobacteraceae</taxon>
        <taxon>Aurantiacibacter</taxon>
    </lineage>
</organism>
<feature type="domain" description="RlpA-like protein double-psi beta-barrel" evidence="5">
    <location>
        <begin position="103"/>
        <end position="190"/>
    </location>
</feature>
<dbReference type="Pfam" id="PF03330">
    <property type="entry name" value="DPBB_1"/>
    <property type="match status" value="1"/>
</dbReference>
<feature type="chain" id="PRO_5018343027" description="Endolytic peptidoglycan transglycosylase RlpA" evidence="3">
    <location>
        <begin position="25"/>
        <end position="196"/>
    </location>
</feature>
<dbReference type="EC" id="4.2.2.-" evidence="3"/>
<dbReference type="OrthoDB" id="9779128at2"/>
<dbReference type="CDD" id="cd22268">
    <property type="entry name" value="DPBB_RlpA-like"/>
    <property type="match status" value="1"/>
</dbReference>
<dbReference type="PANTHER" id="PTHR34183:SF8">
    <property type="entry name" value="ENDOLYTIC PEPTIDOGLYCAN TRANSGLYCOSYLASE RLPA-RELATED"/>
    <property type="match status" value="1"/>
</dbReference>